<evidence type="ECO:0000313" key="1">
    <source>
        <dbReference type="EMBL" id="TDX86503.1"/>
    </source>
</evidence>
<dbReference type="EMBL" id="SOEO01000001">
    <property type="protein sequence ID" value="TDX86503.1"/>
    <property type="molecule type" value="Genomic_DNA"/>
</dbReference>
<dbReference type="RefSeq" id="WP_133943123.1">
    <property type="nucleotide sequence ID" value="NZ_SOEO01000001.1"/>
</dbReference>
<evidence type="ECO:0000313" key="2">
    <source>
        <dbReference type="Proteomes" id="UP000295313"/>
    </source>
</evidence>
<organism evidence="1 2">
    <name type="scientific">Epilithonimonas xixisoli</name>
    <dbReference type="NCBI Taxonomy" id="1476462"/>
    <lineage>
        <taxon>Bacteria</taxon>
        <taxon>Pseudomonadati</taxon>
        <taxon>Bacteroidota</taxon>
        <taxon>Flavobacteriia</taxon>
        <taxon>Flavobacteriales</taxon>
        <taxon>Weeksellaceae</taxon>
        <taxon>Chryseobacterium group</taxon>
        <taxon>Epilithonimonas</taxon>
    </lineage>
</organism>
<accession>A0A4R8IHY9</accession>
<dbReference type="AlphaFoldDB" id="A0A4R8IHY9"/>
<name>A0A4R8IHY9_9FLAO</name>
<comment type="caution">
    <text evidence="1">The sequence shown here is derived from an EMBL/GenBank/DDBJ whole genome shotgun (WGS) entry which is preliminary data.</text>
</comment>
<dbReference type="OrthoDB" id="659408at2"/>
<dbReference type="SUPFAM" id="SSF53474">
    <property type="entry name" value="alpha/beta-Hydrolases"/>
    <property type="match status" value="1"/>
</dbReference>
<proteinExistence type="predicted"/>
<dbReference type="Gene3D" id="3.40.50.1820">
    <property type="entry name" value="alpha/beta hydrolase"/>
    <property type="match status" value="1"/>
</dbReference>
<reference evidence="1 2" key="1">
    <citation type="submission" date="2019-03" db="EMBL/GenBank/DDBJ databases">
        <title>Genomic Encyclopedia of Type Strains, Phase III (KMG-III): the genomes of soil and plant-associated and newly described type strains.</title>
        <authorList>
            <person name="Whitman W."/>
        </authorList>
    </citation>
    <scope>NUCLEOTIDE SEQUENCE [LARGE SCALE GENOMIC DNA]</scope>
    <source>
        <strain evidence="1 2">CGMCC 1.12802</strain>
    </source>
</reference>
<dbReference type="InterPro" id="IPR029058">
    <property type="entry name" value="AB_hydrolase_fold"/>
</dbReference>
<sequence>MSKIYIFSGLGVDRRVFDNIDFEDLDVEFVDWIKPLKSESLENYAERISRKISTEKPILIGLSFGGMIAVEISKIIKTKKNILIASAKNRFELPKFNRISGKLKLNQLIPKSIFKKQNFITNWLFGIETESEKLLLKNILRDTDPNFFAWAINEIVNWKNETIPENIIHIHGNKDRIIPFKNVKADFVIEGGGHFMTVNKPKEIQNIILNLIKSSQ</sequence>
<keyword evidence="2" id="KW-1185">Reference proteome</keyword>
<gene>
    <name evidence="1" type="ORF">B0I22_0632</name>
</gene>
<protein>
    <submittedName>
        <fullName evidence="1">Esterase/lipase</fullName>
    </submittedName>
</protein>
<dbReference type="Proteomes" id="UP000295313">
    <property type="component" value="Unassembled WGS sequence"/>
</dbReference>